<feature type="compositionally biased region" description="Polar residues" evidence="1">
    <location>
        <begin position="1"/>
        <end position="32"/>
    </location>
</feature>
<name>A0A074YZU4_AURSE</name>
<feature type="region of interest" description="Disordered" evidence="1">
    <location>
        <begin position="1"/>
        <end position="35"/>
    </location>
</feature>
<reference evidence="2 3" key="1">
    <citation type="journal article" date="2014" name="BMC Genomics">
        <title>Genome sequencing of four Aureobasidium pullulans varieties: biotechnological potential, stress tolerance, and description of new species.</title>
        <authorList>
            <person name="Gostin Ar C."/>
            <person name="Ohm R.A."/>
            <person name="Kogej T."/>
            <person name="Sonjak S."/>
            <person name="Turk M."/>
            <person name="Zajc J."/>
            <person name="Zalar P."/>
            <person name="Grube M."/>
            <person name="Sun H."/>
            <person name="Han J."/>
            <person name="Sharma A."/>
            <person name="Chiniquy J."/>
            <person name="Ngan C.Y."/>
            <person name="Lipzen A."/>
            <person name="Barry K."/>
            <person name="Grigoriev I.V."/>
            <person name="Gunde-Cimerman N."/>
        </authorList>
    </citation>
    <scope>NUCLEOTIDE SEQUENCE [LARGE SCALE GENOMIC DNA]</scope>
    <source>
        <strain evidence="2 3">EXF-2481</strain>
    </source>
</reference>
<sequence length="151" mass="16635">MTTSGIPTDSTLATSQPHPEKQPPTNTSSQMQTPPPLKIPCVTYILPSTTDPDPNSTIGPQTRVLRITLKDDTRFDTTTAWNIVWCNICLKQQVGFFHNAGELLWHENGKKWLHPTHAPEIAGLATGDIIRVMRVSKPREDANVIVVAGDT</sequence>
<dbReference type="GeneID" id="25362381"/>
<dbReference type="HOGENOM" id="CLU_1731085_0_0_1"/>
<dbReference type="Proteomes" id="UP000030641">
    <property type="component" value="Unassembled WGS sequence"/>
</dbReference>
<protein>
    <submittedName>
        <fullName evidence="2">Uncharacterized protein</fullName>
    </submittedName>
</protein>
<dbReference type="InParanoid" id="A0A074YZU4"/>
<dbReference type="AlphaFoldDB" id="A0A074YZU4"/>
<keyword evidence="3" id="KW-1185">Reference proteome</keyword>
<dbReference type="OrthoDB" id="10412432at2759"/>
<gene>
    <name evidence="2" type="ORF">AUEXF2481DRAFT_189218</name>
</gene>
<evidence type="ECO:0000313" key="3">
    <source>
        <dbReference type="Proteomes" id="UP000030641"/>
    </source>
</evidence>
<organism evidence="2 3">
    <name type="scientific">Aureobasidium subglaciale (strain EXF-2481)</name>
    <name type="common">Aureobasidium pullulans var. subglaciale</name>
    <dbReference type="NCBI Taxonomy" id="1043005"/>
    <lineage>
        <taxon>Eukaryota</taxon>
        <taxon>Fungi</taxon>
        <taxon>Dikarya</taxon>
        <taxon>Ascomycota</taxon>
        <taxon>Pezizomycotina</taxon>
        <taxon>Dothideomycetes</taxon>
        <taxon>Dothideomycetidae</taxon>
        <taxon>Dothideales</taxon>
        <taxon>Saccotheciaceae</taxon>
        <taxon>Aureobasidium</taxon>
    </lineage>
</organism>
<evidence type="ECO:0000256" key="1">
    <source>
        <dbReference type="SAM" id="MobiDB-lite"/>
    </source>
</evidence>
<evidence type="ECO:0000313" key="2">
    <source>
        <dbReference type="EMBL" id="KEQ99647.1"/>
    </source>
</evidence>
<dbReference type="RefSeq" id="XP_013348434.1">
    <property type="nucleotide sequence ID" value="XM_013492980.1"/>
</dbReference>
<dbReference type="EMBL" id="KL584750">
    <property type="protein sequence ID" value="KEQ99647.1"/>
    <property type="molecule type" value="Genomic_DNA"/>
</dbReference>
<accession>A0A074YZU4</accession>
<proteinExistence type="predicted"/>